<keyword evidence="3" id="KW-1185">Reference proteome</keyword>
<accession>E4XJZ2</accession>
<proteinExistence type="predicted"/>
<name>E4XJZ2_OIKDI</name>
<evidence type="ECO:0000313" key="3">
    <source>
        <dbReference type="Proteomes" id="UP000001307"/>
    </source>
</evidence>
<reference evidence="2" key="1">
    <citation type="journal article" date="2010" name="Science">
        <title>Plasticity of animal genome architecture unmasked by rapid evolution of a pelagic tunicate.</title>
        <authorList>
            <person name="Denoeud F."/>
            <person name="Henriet S."/>
            <person name="Mungpakdee S."/>
            <person name="Aury J.M."/>
            <person name="Da Silva C."/>
            <person name="Brinkmann H."/>
            <person name="Mikhaleva J."/>
            <person name="Olsen L.C."/>
            <person name="Jubin C."/>
            <person name="Canestro C."/>
            <person name="Bouquet J.M."/>
            <person name="Danks G."/>
            <person name="Poulain J."/>
            <person name="Campsteijn C."/>
            <person name="Adamski M."/>
            <person name="Cross I."/>
            <person name="Yadetie F."/>
            <person name="Muffato M."/>
            <person name="Louis A."/>
            <person name="Butcher S."/>
            <person name="Tsagkogeorga G."/>
            <person name="Konrad A."/>
            <person name="Singh S."/>
            <person name="Jensen M.F."/>
            <person name="Cong E.H."/>
            <person name="Eikeseth-Otteraa H."/>
            <person name="Noel B."/>
            <person name="Anthouard V."/>
            <person name="Porcel B.M."/>
            <person name="Kachouri-Lafond R."/>
            <person name="Nishino A."/>
            <person name="Ugolini M."/>
            <person name="Chourrout P."/>
            <person name="Nishida H."/>
            <person name="Aasland R."/>
            <person name="Huzurbazar S."/>
            <person name="Westhof E."/>
            <person name="Delsuc F."/>
            <person name="Lehrach H."/>
            <person name="Reinhardt R."/>
            <person name="Weissenbach J."/>
            <person name="Roy S.W."/>
            <person name="Artiguenave F."/>
            <person name="Postlethwait J.H."/>
            <person name="Manak J.R."/>
            <person name="Thompson E.M."/>
            <person name="Jaillon O."/>
            <person name="Du Pasquier L."/>
            <person name="Boudinot P."/>
            <person name="Liberles D.A."/>
            <person name="Volff J.N."/>
            <person name="Philippe H."/>
            <person name="Lenhard B."/>
            <person name="Roest Crollius H."/>
            <person name="Wincker P."/>
            <person name="Chourrout D."/>
        </authorList>
    </citation>
    <scope>NUCLEOTIDE SEQUENCE [LARGE SCALE GENOMIC DNA]</scope>
</reference>
<gene>
    <name evidence="2" type="ORF">GSOID_T00012940001</name>
</gene>
<evidence type="ECO:0000313" key="2">
    <source>
        <dbReference type="EMBL" id="CBY24768.1"/>
    </source>
</evidence>
<dbReference type="OrthoDB" id="10636211at2759"/>
<feature type="compositionally biased region" description="Basic and acidic residues" evidence="1">
    <location>
        <begin position="70"/>
        <end position="85"/>
    </location>
</feature>
<dbReference type="Proteomes" id="UP000001307">
    <property type="component" value="Unassembled WGS sequence"/>
</dbReference>
<feature type="region of interest" description="Disordered" evidence="1">
    <location>
        <begin position="180"/>
        <end position="219"/>
    </location>
</feature>
<sequence length="244" mass="26550">MGSQPNVLQPQEVNLSQSQSPPDFVAKEESKTEVEQVLSQKMGELSSQERAEIEIEAGFPGDFISANNNEDPKENGHGNDAENNVKKSTKRGADGDLAASPTKKVHQDIETANEEVASTDFIKPLAASTQDPHADVVKNDSQKSVLSQEILAQIPGFVDCAEEELQSVDSAEIVEKMISNVKGSVHESKKPSQTDPVSEENDEEESNDETPMTVTCGVTYNLNPDQATRFIEGILKPDLNKDQL</sequence>
<organism evidence="2">
    <name type="scientific">Oikopleura dioica</name>
    <name type="common">Tunicate</name>
    <dbReference type="NCBI Taxonomy" id="34765"/>
    <lineage>
        <taxon>Eukaryota</taxon>
        <taxon>Metazoa</taxon>
        <taxon>Chordata</taxon>
        <taxon>Tunicata</taxon>
        <taxon>Appendicularia</taxon>
        <taxon>Copelata</taxon>
        <taxon>Oikopleuridae</taxon>
        <taxon>Oikopleura</taxon>
    </lineage>
</organism>
<feature type="compositionally biased region" description="Basic and acidic residues" evidence="1">
    <location>
        <begin position="25"/>
        <end position="34"/>
    </location>
</feature>
<feature type="compositionally biased region" description="Acidic residues" evidence="1">
    <location>
        <begin position="197"/>
        <end position="208"/>
    </location>
</feature>
<feature type="compositionally biased region" description="Polar residues" evidence="1">
    <location>
        <begin position="210"/>
        <end position="219"/>
    </location>
</feature>
<feature type="compositionally biased region" description="Polar residues" evidence="1">
    <location>
        <begin position="1"/>
        <end position="21"/>
    </location>
</feature>
<protein>
    <submittedName>
        <fullName evidence="2">Uncharacterized protein</fullName>
    </submittedName>
</protein>
<dbReference type="AlphaFoldDB" id="E4XJZ2"/>
<dbReference type="InParanoid" id="E4XJZ2"/>
<feature type="region of interest" description="Disordered" evidence="1">
    <location>
        <begin position="1"/>
        <end position="108"/>
    </location>
</feature>
<evidence type="ECO:0000256" key="1">
    <source>
        <dbReference type="SAM" id="MobiDB-lite"/>
    </source>
</evidence>
<dbReference type="EMBL" id="FN653063">
    <property type="protein sequence ID" value="CBY24768.1"/>
    <property type="molecule type" value="Genomic_DNA"/>
</dbReference>